<sequence length="72" mass="7918">MKASDLIGKDVIDGEGNTLGKVENLVIDEYSGVIKGIDVKEKPNLISSEVNPIIFRKINNITNIIKLKPEII</sequence>
<dbReference type="EMBL" id="LWMW01000153">
    <property type="protein sequence ID" value="KZX14671.1"/>
    <property type="molecule type" value="Genomic_DNA"/>
</dbReference>
<dbReference type="Pfam" id="PF05239">
    <property type="entry name" value="PRC"/>
    <property type="match status" value="1"/>
</dbReference>
<dbReference type="InterPro" id="IPR011033">
    <property type="entry name" value="PRC_barrel-like_sf"/>
</dbReference>
<organism evidence="2 3">
    <name type="scientific">Methanobrevibacter cuticularis</name>
    <dbReference type="NCBI Taxonomy" id="47311"/>
    <lineage>
        <taxon>Archaea</taxon>
        <taxon>Methanobacteriati</taxon>
        <taxon>Methanobacteriota</taxon>
        <taxon>Methanomada group</taxon>
        <taxon>Methanobacteria</taxon>
        <taxon>Methanobacteriales</taxon>
        <taxon>Methanobacteriaceae</taxon>
        <taxon>Methanobrevibacter</taxon>
    </lineage>
</organism>
<dbReference type="InterPro" id="IPR027275">
    <property type="entry name" value="PRC-brl_dom"/>
</dbReference>
<dbReference type="Proteomes" id="UP000077275">
    <property type="component" value="Unassembled WGS sequence"/>
</dbReference>
<gene>
    <name evidence="2" type="ORF">MBCUT_19760</name>
</gene>
<evidence type="ECO:0000313" key="2">
    <source>
        <dbReference type="EMBL" id="KZX14671.1"/>
    </source>
</evidence>
<dbReference type="PATRIC" id="fig|47311.3.peg.2157"/>
<name>A0A166CMQ2_9EURY</name>
<protein>
    <submittedName>
        <fullName evidence="2">PRC-barrel domain protein</fullName>
    </submittedName>
</protein>
<dbReference type="AlphaFoldDB" id="A0A166CMQ2"/>
<dbReference type="RefSeq" id="WP_067260537.1">
    <property type="nucleotide sequence ID" value="NZ_LWMW01000153.1"/>
</dbReference>
<dbReference type="Gene3D" id="2.30.30.240">
    <property type="entry name" value="PRC-barrel domain"/>
    <property type="match status" value="1"/>
</dbReference>
<dbReference type="SUPFAM" id="SSF50346">
    <property type="entry name" value="PRC-barrel domain"/>
    <property type="match status" value="1"/>
</dbReference>
<reference evidence="2 3" key="1">
    <citation type="submission" date="2016-04" db="EMBL/GenBank/DDBJ databases">
        <title>Genome sequence of Methanobrevibacter cuticularis DSM 11139.</title>
        <authorList>
            <person name="Poehlein A."/>
            <person name="Seedorf H."/>
            <person name="Daniel R."/>
        </authorList>
    </citation>
    <scope>NUCLEOTIDE SEQUENCE [LARGE SCALE GENOMIC DNA]</scope>
    <source>
        <strain evidence="2 3">DSM 11139</strain>
    </source>
</reference>
<proteinExistence type="predicted"/>
<accession>A0A166CMQ2</accession>
<feature type="domain" description="PRC-barrel" evidence="1">
    <location>
        <begin position="2"/>
        <end position="66"/>
    </location>
</feature>
<evidence type="ECO:0000313" key="3">
    <source>
        <dbReference type="Proteomes" id="UP000077275"/>
    </source>
</evidence>
<evidence type="ECO:0000259" key="1">
    <source>
        <dbReference type="Pfam" id="PF05239"/>
    </source>
</evidence>
<comment type="caution">
    <text evidence="2">The sequence shown here is derived from an EMBL/GenBank/DDBJ whole genome shotgun (WGS) entry which is preliminary data.</text>
</comment>
<keyword evidence="3" id="KW-1185">Reference proteome</keyword>